<dbReference type="AlphaFoldDB" id="A0A0G0A5F8"/>
<gene>
    <name evidence="1" type="ORF">THAR02_00474</name>
</gene>
<comment type="caution">
    <text evidence="1">The sequence shown here is derived from an EMBL/GenBank/DDBJ whole genome shotgun (WGS) entry which is preliminary data.</text>
</comment>
<name>A0A0G0A5F8_TRIHA</name>
<protein>
    <submittedName>
        <fullName evidence="1">Uncharacterized protein</fullName>
    </submittedName>
</protein>
<reference evidence="2" key="1">
    <citation type="journal article" date="2015" name="Genome Announc.">
        <title>Draft whole-genome sequence of the biocontrol agent Trichoderma harzianum T6776.</title>
        <authorList>
            <person name="Baroncelli R."/>
            <person name="Piaggeschi G."/>
            <person name="Fiorini L."/>
            <person name="Bertolini E."/>
            <person name="Zapparata A."/>
            <person name="Pe M.E."/>
            <person name="Sarrocco S."/>
            <person name="Vannacci G."/>
        </authorList>
    </citation>
    <scope>NUCLEOTIDE SEQUENCE [LARGE SCALE GENOMIC DNA]</scope>
    <source>
        <strain evidence="2">T6776</strain>
    </source>
</reference>
<dbReference type="Proteomes" id="UP000034112">
    <property type="component" value="Unassembled WGS sequence"/>
</dbReference>
<sequence>MDSMPTPKWKVEIYSLFLSDVSLRSATAQVCVNTGPRVDVGWINSATVFLFYGQYLIGEMVLEDTFINTEISNDVLVLEMGAFEIQDMTAFKSFVRGIMPKPRNGCLPDKTALIGKLEVVEKGHRLTLAIDLCGIGGLTTDDPKVFITDDLIEITFSMTNATPVELYIENAEFHLEKDEAYLATLSGSFYIEVGKRSYHLKGQIQPGVRKRFFGNAVLTGYRVNPDASGLGGNEKTWLTHALREFKIDVNLDEMVGRQLE</sequence>
<dbReference type="EMBL" id="JOKZ01000007">
    <property type="protein sequence ID" value="KKP07412.1"/>
    <property type="molecule type" value="Genomic_DNA"/>
</dbReference>
<evidence type="ECO:0000313" key="1">
    <source>
        <dbReference type="EMBL" id="KKP07412.1"/>
    </source>
</evidence>
<organism evidence="1 2">
    <name type="scientific">Trichoderma harzianum</name>
    <name type="common">Hypocrea lixii</name>
    <dbReference type="NCBI Taxonomy" id="5544"/>
    <lineage>
        <taxon>Eukaryota</taxon>
        <taxon>Fungi</taxon>
        <taxon>Dikarya</taxon>
        <taxon>Ascomycota</taxon>
        <taxon>Pezizomycotina</taxon>
        <taxon>Sordariomycetes</taxon>
        <taxon>Hypocreomycetidae</taxon>
        <taxon>Hypocreales</taxon>
        <taxon>Hypocreaceae</taxon>
        <taxon>Trichoderma</taxon>
    </lineage>
</organism>
<proteinExistence type="predicted"/>
<dbReference type="OMA" id="NIMPNTK"/>
<evidence type="ECO:0000313" key="2">
    <source>
        <dbReference type="Proteomes" id="UP000034112"/>
    </source>
</evidence>
<accession>A0A0G0A5F8</accession>
<dbReference type="OrthoDB" id="4899752at2759"/>